<evidence type="ECO:0000313" key="2">
    <source>
        <dbReference type="EMBL" id="ARE27154.1"/>
    </source>
</evidence>
<geneLocation type="plasmid" evidence="3">
    <name>pmpjm1</name>
</geneLocation>
<dbReference type="EMBL" id="CP016746">
    <property type="protein sequence ID" value="ARE27154.1"/>
    <property type="molecule type" value="Genomic_DNA"/>
</dbReference>
<organism evidence="2 3">
    <name type="scientific">Lactococcus lactis subsp. cremoris</name>
    <name type="common">Streptococcus cremoris</name>
    <dbReference type="NCBI Taxonomy" id="1359"/>
    <lineage>
        <taxon>Bacteria</taxon>
        <taxon>Bacillati</taxon>
        <taxon>Bacillota</taxon>
        <taxon>Bacilli</taxon>
        <taxon>Lactobacillales</taxon>
        <taxon>Streptococcaceae</taxon>
        <taxon>Lactococcus</taxon>
    </lineage>
</organism>
<proteinExistence type="predicted"/>
<keyword evidence="2" id="KW-0614">Plasmid</keyword>
<dbReference type="Proteomes" id="UP000191806">
    <property type="component" value="Plasmid pJM1A"/>
</dbReference>
<dbReference type="GO" id="GO:0004519">
    <property type="term" value="F:endonuclease activity"/>
    <property type="evidence" value="ECO:0007669"/>
    <property type="project" value="UniProtKB-KW"/>
</dbReference>
<sequence>MIGTSNVGHEVYAEITKYLSEERSKSDFDEEEYIDEKVNDDQEGFGKSS</sequence>
<keyword evidence="2" id="KW-0378">Hydrolase</keyword>
<name>A0A1V0PD13_LACLC</name>
<feature type="region of interest" description="Disordered" evidence="1">
    <location>
        <begin position="23"/>
        <end position="49"/>
    </location>
</feature>
<dbReference type="AlphaFoldDB" id="A0A1V0PD13"/>
<evidence type="ECO:0000313" key="3">
    <source>
        <dbReference type="Proteomes" id="UP000191806"/>
    </source>
</evidence>
<keyword evidence="2" id="KW-0540">Nuclease</keyword>
<reference evidence="2 3" key="1">
    <citation type="journal article" date="2017" name="BMC Genomics">
        <title>Comparative and functional genomics of the Lactococcus lactis taxon; insights into evolution and niche adaptation.</title>
        <authorList>
            <person name="Kelleher P."/>
            <person name="Bottacini F."/>
            <person name="Mahony J."/>
            <person name="Kilcawley K.N."/>
            <person name="van Sinderen D."/>
        </authorList>
    </citation>
    <scope>NUCLEOTIDE SEQUENCE [LARGE SCALE GENOMIC DNA]</scope>
    <source>
        <strain evidence="2 3">JM1</strain>
        <plasmid evidence="3">pmpjm1</plasmid>
    </source>
</reference>
<keyword evidence="2" id="KW-0255">Endonuclease</keyword>
<accession>A0A1V0PD13</accession>
<gene>
    <name evidence="2" type="ORF">LLJM1_MP0040</name>
</gene>
<evidence type="ECO:0000256" key="1">
    <source>
        <dbReference type="SAM" id="MobiDB-lite"/>
    </source>
</evidence>
<protein>
    <submittedName>
        <fullName evidence="2">HNH endonuclease</fullName>
    </submittedName>
</protein>